<protein>
    <recommendedName>
        <fullName evidence="3">Serine kinase</fullName>
    </recommendedName>
</protein>
<comment type="caution">
    <text evidence="1">The sequence shown here is derived from an EMBL/GenBank/DDBJ whole genome shotgun (WGS) entry which is preliminary data.</text>
</comment>
<dbReference type="Gene3D" id="3.40.50.300">
    <property type="entry name" value="P-loop containing nucleotide triphosphate hydrolases"/>
    <property type="match status" value="1"/>
</dbReference>
<dbReference type="SUPFAM" id="SSF53795">
    <property type="entry name" value="PEP carboxykinase-like"/>
    <property type="match status" value="1"/>
</dbReference>
<keyword evidence="2" id="KW-1185">Reference proteome</keyword>
<evidence type="ECO:0008006" key="3">
    <source>
        <dbReference type="Google" id="ProtNLM"/>
    </source>
</evidence>
<organism evidence="1 2">
    <name type="scientific">Deinococcus oregonensis</name>
    <dbReference type="NCBI Taxonomy" id="1805970"/>
    <lineage>
        <taxon>Bacteria</taxon>
        <taxon>Thermotogati</taxon>
        <taxon>Deinococcota</taxon>
        <taxon>Deinococci</taxon>
        <taxon>Deinococcales</taxon>
        <taxon>Deinococcaceae</taxon>
        <taxon>Deinococcus</taxon>
    </lineage>
</organism>
<accession>A0ABV6B0X0</accession>
<sequence>MAFEVGIHDAWLRLPLDTAADERLSAHLALTEVGRACGLVPLHAAVLTRQGKTVAISGPSGAGKSTASLRLLAAGWSVVAEDSAWLDPLSLQVVGADQGLRVFESSVRQFAPQWLRKPVRRDAHGKWWFDLPSMGGQTLQRLYLLKDEGTGLISPAAAVAALWQASGVPLCAAAQQMVSQSLARVAQHLPVEAVERNTLVAQLSA</sequence>
<proteinExistence type="predicted"/>
<dbReference type="RefSeq" id="WP_380011979.1">
    <property type="nucleotide sequence ID" value="NZ_JBHLYR010000046.1"/>
</dbReference>
<reference evidence="1 2" key="1">
    <citation type="submission" date="2024-09" db="EMBL/GenBank/DDBJ databases">
        <authorList>
            <person name="Sun Q."/>
            <person name="Mori K."/>
        </authorList>
    </citation>
    <scope>NUCLEOTIDE SEQUENCE [LARGE SCALE GENOMIC DNA]</scope>
    <source>
        <strain evidence="1 2">JCM 13503</strain>
    </source>
</reference>
<evidence type="ECO:0000313" key="2">
    <source>
        <dbReference type="Proteomes" id="UP001589733"/>
    </source>
</evidence>
<evidence type="ECO:0000313" key="1">
    <source>
        <dbReference type="EMBL" id="MFB9993340.1"/>
    </source>
</evidence>
<dbReference type="InterPro" id="IPR027417">
    <property type="entry name" value="P-loop_NTPase"/>
</dbReference>
<gene>
    <name evidence="1" type="ORF">ACFFLM_15325</name>
</gene>
<name>A0ABV6B0X0_9DEIO</name>
<dbReference type="Proteomes" id="UP001589733">
    <property type="component" value="Unassembled WGS sequence"/>
</dbReference>
<dbReference type="EMBL" id="JBHLYR010000046">
    <property type="protein sequence ID" value="MFB9993340.1"/>
    <property type="molecule type" value="Genomic_DNA"/>
</dbReference>